<feature type="chain" id="PRO_5040959910" evidence="1">
    <location>
        <begin position="20"/>
        <end position="87"/>
    </location>
</feature>
<feature type="signal peptide" evidence="1">
    <location>
        <begin position="1"/>
        <end position="19"/>
    </location>
</feature>
<gene>
    <name evidence="2" type="ORF">OIU83_09295</name>
</gene>
<protein>
    <submittedName>
        <fullName evidence="2">Uncharacterized protein</fullName>
    </submittedName>
</protein>
<organism evidence="2 3">
    <name type="scientific">Flavobacterium shii</name>
    <dbReference type="NCBI Taxonomy" id="2987687"/>
    <lineage>
        <taxon>Bacteria</taxon>
        <taxon>Pseudomonadati</taxon>
        <taxon>Bacteroidota</taxon>
        <taxon>Flavobacteriia</taxon>
        <taxon>Flavobacteriales</taxon>
        <taxon>Flavobacteriaceae</taxon>
        <taxon>Flavobacterium</taxon>
    </lineage>
</organism>
<keyword evidence="1" id="KW-0732">Signal</keyword>
<reference evidence="2" key="1">
    <citation type="submission" date="2022-10" db="EMBL/GenBank/DDBJ databases">
        <title>Two novel species of Flavobacterium.</title>
        <authorList>
            <person name="Liu Q."/>
            <person name="Xin Y.-H."/>
        </authorList>
    </citation>
    <scope>NUCLEOTIDE SEQUENCE</scope>
    <source>
        <strain evidence="2">LS1R49</strain>
    </source>
</reference>
<proteinExistence type="predicted"/>
<comment type="caution">
    <text evidence="2">The sequence shown here is derived from an EMBL/GenBank/DDBJ whole genome shotgun (WGS) entry which is preliminary data.</text>
</comment>
<dbReference type="Proteomes" id="UP001151079">
    <property type="component" value="Unassembled WGS sequence"/>
</dbReference>
<dbReference type="EMBL" id="JAOZEW010000008">
    <property type="protein sequence ID" value="MCV9927846.1"/>
    <property type="molecule type" value="Genomic_DNA"/>
</dbReference>
<sequence length="87" mass="9581">MKNKLLISGLLLSISVLFSSCTNDDYEIPESKNNQFGVVPTYQLKTSLNEINNSKVKDSINETGAPEIDVMAENEGDPVIVIPPRKD</sequence>
<evidence type="ECO:0000256" key="1">
    <source>
        <dbReference type="SAM" id="SignalP"/>
    </source>
</evidence>
<name>A0A9X2ZFJ6_9FLAO</name>
<evidence type="ECO:0000313" key="3">
    <source>
        <dbReference type="Proteomes" id="UP001151079"/>
    </source>
</evidence>
<dbReference type="PROSITE" id="PS51257">
    <property type="entry name" value="PROKAR_LIPOPROTEIN"/>
    <property type="match status" value="1"/>
</dbReference>
<accession>A0A9X2ZFJ6</accession>
<keyword evidence="3" id="KW-1185">Reference proteome</keyword>
<evidence type="ECO:0000313" key="2">
    <source>
        <dbReference type="EMBL" id="MCV9927846.1"/>
    </source>
</evidence>
<dbReference type="RefSeq" id="WP_264205977.1">
    <property type="nucleotide sequence ID" value="NZ_JAOZEW010000008.1"/>
</dbReference>
<dbReference type="AlphaFoldDB" id="A0A9X2ZFJ6"/>